<organism evidence="3 4">
    <name type="scientific">Minwuia thermotolerans</name>
    <dbReference type="NCBI Taxonomy" id="2056226"/>
    <lineage>
        <taxon>Bacteria</taxon>
        <taxon>Pseudomonadati</taxon>
        <taxon>Pseudomonadota</taxon>
        <taxon>Alphaproteobacteria</taxon>
        <taxon>Minwuiales</taxon>
        <taxon>Minwuiaceae</taxon>
        <taxon>Minwuia</taxon>
    </lineage>
</organism>
<dbReference type="AlphaFoldDB" id="A0A2M9G763"/>
<accession>A0A2M9G763</accession>
<dbReference type="Gene3D" id="3.90.226.10">
    <property type="entry name" value="2-enoyl-CoA Hydratase, Chain A, domain 1"/>
    <property type="match status" value="1"/>
</dbReference>
<feature type="region of interest" description="Disordered" evidence="2">
    <location>
        <begin position="1"/>
        <end position="36"/>
    </location>
</feature>
<dbReference type="EMBL" id="PHIG01000004">
    <property type="protein sequence ID" value="PJK31557.1"/>
    <property type="molecule type" value="Genomic_DNA"/>
</dbReference>
<evidence type="ECO:0000313" key="3">
    <source>
        <dbReference type="EMBL" id="PJK31557.1"/>
    </source>
</evidence>
<dbReference type="GO" id="GO:0003824">
    <property type="term" value="F:catalytic activity"/>
    <property type="evidence" value="ECO:0007669"/>
    <property type="project" value="UniProtKB-ARBA"/>
</dbReference>
<dbReference type="InterPro" id="IPR001753">
    <property type="entry name" value="Enoyl-CoA_hydra/iso"/>
</dbReference>
<dbReference type="Pfam" id="PF00378">
    <property type="entry name" value="ECH_1"/>
    <property type="match status" value="1"/>
</dbReference>
<gene>
    <name evidence="3" type="ORF">CVT23_00420</name>
</gene>
<dbReference type="InterPro" id="IPR014748">
    <property type="entry name" value="Enoyl-CoA_hydra_C"/>
</dbReference>
<evidence type="ECO:0000313" key="4">
    <source>
        <dbReference type="Proteomes" id="UP000229498"/>
    </source>
</evidence>
<evidence type="ECO:0000256" key="2">
    <source>
        <dbReference type="SAM" id="MobiDB-lite"/>
    </source>
</evidence>
<dbReference type="PANTHER" id="PTHR43459">
    <property type="entry name" value="ENOYL-COA HYDRATASE"/>
    <property type="match status" value="1"/>
</dbReference>
<proteinExistence type="inferred from homology"/>
<dbReference type="CDD" id="cd06558">
    <property type="entry name" value="crotonase-like"/>
    <property type="match status" value="1"/>
</dbReference>
<dbReference type="SUPFAM" id="SSF52096">
    <property type="entry name" value="ClpP/crotonase"/>
    <property type="match status" value="1"/>
</dbReference>
<sequence>MPASARATVPAAMRGPSGASLRFQRPRGALDQEQGSENAGEAIMADLETTIENGIARVVMNRPDARNALSMDMRAMMSETFHELEKDDSVRCVVLEGAGDHFMAGGDVKNMHEYLKTASGPEIENYFVNRIHNLHPIMFAMRRMPKPIVAKVRGAAAGAGVSVAAACDLIIAAESSFFTLAYVHIGTTPDGSASFHLPRAIGIKKTMEMTLLGDRFTSQQMADHGLVNFVVPDAELDDETDRLATRLANGPTFVYGQAKKLMYRSQQNEFESQLQMEGEMFASCASRQDYREGVAAFVEKRKAKFTGK</sequence>
<comment type="caution">
    <text evidence="3">The sequence shown here is derived from an EMBL/GenBank/DDBJ whole genome shotgun (WGS) entry which is preliminary data.</text>
</comment>
<dbReference type="InterPro" id="IPR029045">
    <property type="entry name" value="ClpP/crotonase-like_dom_sf"/>
</dbReference>
<reference evidence="3 4" key="1">
    <citation type="submission" date="2017-11" db="EMBL/GenBank/DDBJ databases">
        <title>Draft genome sequence of Rhizobiales bacterium SY3-13.</title>
        <authorList>
            <person name="Sun C."/>
        </authorList>
    </citation>
    <scope>NUCLEOTIDE SEQUENCE [LARGE SCALE GENOMIC DNA]</scope>
    <source>
        <strain evidence="3 4">SY3-13</strain>
    </source>
</reference>
<comment type="similarity">
    <text evidence="1">Belongs to the enoyl-CoA hydratase/isomerase family.</text>
</comment>
<dbReference type="Gene3D" id="1.10.12.10">
    <property type="entry name" value="Lyase 2-enoyl-coa Hydratase, Chain A, domain 2"/>
    <property type="match status" value="1"/>
</dbReference>
<protein>
    <submittedName>
        <fullName evidence="3">Enoyl-CoA hydratase</fullName>
    </submittedName>
</protein>
<name>A0A2M9G763_9PROT</name>
<evidence type="ECO:0000256" key="1">
    <source>
        <dbReference type="ARBA" id="ARBA00005254"/>
    </source>
</evidence>
<dbReference type="Proteomes" id="UP000229498">
    <property type="component" value="Unassembled WGS sequence"/>
</dbReference>
<keyword evidence="4" id="KW-1185">Reference proteome</keyword>
<dbReference type="PANTHER" id="PTHR43459:SF1">
    <property type="entry name" value="EG:BACN32G11.4 PROTEIN"/>
    <property type="match status" value="1"/>
</dbReference>